<keyword evidence="2" id="KW-1185">Reference proteome</keyword>
<dbReference type="SMR" id="A0A1W6WN17"/>
<organism evidence="1 2">
    <name type="scientific">Bacillus thuringiensis</name>
    <dbReference type="NCBI Taxonomy" id="1428"/>
    <lineage>
        <taxon>Bacteria</taxon>
        <taxon>Bacillati</taxon>
        <taxon>Bacillota</taxon>
        <taxon>Bacilli</taxon>
        <taxon>Bacillales</taxon>
        <taxon>Bacillaceae</taxon>
        <taxon>Bacillus</taxon>
        <taxon>Bacillus cereus group</taxon>
    </lineage>
</organism>
<evidence type="ECO:0000313" key="2">
    <source>
        <dbReference type="Proteomes" id="UP000194143"/>
    </source>
</evidence>
<reference evidence="1 2" key="1">
    <citation type="submission" date="2017-04" db="EMBL/GenBank/DDBJ databases">
        <title>Complete Genome Sequence of Bacillus thuringiensis type Strain ATCC 10792.</title>
        <authorList>
            <person name="Oh D.-H."/>
            <person name="Park B.-J."/>
            <person name="Shuai W."/>
            <person name="Chelliah R."/>
        </authorList>
    </citation>
    <scope>NUCLEOTIDE SEQUENCE [LARGE SCALE GENOMIC DNA]</scope>
    <source>
        <strain evidence="1 2">ATCC 10792</strain>
    </source>
</reference>
<proteinExistence type="predicted"/>
<dbReference type="EMBL" id="CP021061">
    <property type="protein sequence ID" value="ARP57966.1"/>
    <property type="molecule type" value="Genomic_DNA"/>
</dbReference>
<protein>
    <recommendedName>
        <fullName evidence="3">Phage protein</fullName>
    </recommendedName>
</protein>
<gene>
    <name evidence="1" type="ORF">CAB88_13205</name>
</gene>
<dbReference type="GeneID" id="67470709"/>
<accession>A0A1W6WN17</accession>
<sequence length="116" mass="12947">MTKEITLSNGEVVKANPNLTALTLFKLEKEGIIDKGFLSTLLNAGGIQNIDLLDTFRIVYAAYRQANPTGYMEFEAFMEVYEVDMSEAFDYFGAVMKKEAKNNMAKGFQQKAGKKA</sequence>
<evidence type="ECO:0000313" key="1">
    <source>
        <dbReference type="EMBL" id="ARP57966.1"/>
    </source>
</evidence>
<dbReference type="AlphaFoldDB" id="A0A1W6WN17"/>
<evidence type="ECO:0008006" key="3">
    <source>
        <dbReference type="Google" id="ProtNLM"/>
    </source>
</evidence>
<dbReference type="Proteomes" id="UP000194143">
    <property type="component" value="Chromosome"/>
</dbReference>
<dbReference type="RefSeq" id="WP_000159510.1">
    <property type="nucleotide sequence ID" value="NZ_CP021061.1"/>
</dbReference>
<name>A0A1W6WN17_BACTU</name>